<evidence type="ECO:0000313" key="1">
    <source>
        <dbReference type="EMBL" id="QWF72005.1"/>
    </source>
</evidence>
<sequence>MQISQINTIAELSAADWNALAGPAYPFMRHEFLLALERSGAVSAQTGWQPAHLLVTTGGQLQGVLLLYLKQHSWGEYVFDQQWAQAYRQYGLNYYPKLVSALPFTPCAGPRLLLQPGVERMQVWGLLMDFIKQLAVERGLSSWHCLFPESADLACLQALGLSIRAGVQFQWFNQAYQQFDDFLAGMTAAKRKMLKRERRRVAEQDIRLQRIAGPDIKPDQWRLFYRFYADTYLKKGSQPYLSLDFFLEIAATMPEYLLLVLAEREGGYIAAALSFTGADTLYGRYWGCADEYDALHFEACYYQGLEHCIEQGLVRFDSGAQGEHKIARGFAPVPTYSAHWLQDPRFAAAVADFVQREQLALADYRQQAQSLLPFRVA</sequence>
<dbReference type="InterPro" id="IPR016181">
    <property type="entry name" value="Acyl_CoA_acyltransferase"/>
</dbReference>
<dbReference type="RefSeq" id="WP_215584010.1">
    <property type="nucleotide sequence ID" value="NZ_CP073754.1"/>
</dbReference>
<dbReference type="SUPFAM" id="SSF55729">
    <property type="entry name" value="Acyl-CoA N-acyltransferases (Nat)"/>
    <property type="match status" value="1"/>
</dbReference>
<dbReference type="Pfam" id="PF04339">
    <property type="entry name" value="FemAB_like"/>
    <property type="match status" value="1"/>
</dbReference>
<evidence type="ECO:0000313" key="2">
    <source>
        <dbReference type="Proteomes" id="UP000676649"/>
    </source>
</evidence>
<protein>
    <submittedName>
        <fullName evidence="1">N-acetyltransferase</fullName>
    </submittedName>
</protein>
<keyword evidence="2" id="KW-1185">Reference proteome</keyword>
<gene>
    <name evidence="1" type="ORF">KEF85_05990</name>
</gene>
<dbReference type="Proteomes" id="UP000676649">
    <property type="component" value="Chromosome"/>
</dbReference>
<dbReference type="InterPro" id="IPR007434">
    <property type="entry name" value="FemAB-like"/>
</dbReference>
<proteinExistence type="predicted"/>
<reference evidence="1" key="1">
    <citation type="submission" date="2021-04" db="EMBL/GenBank/DDBJ databases">
        <title>Draft genome sequence data of methanotrophic Methylovulum sp. strain S1L and Methylomonas sp. strain S2AM isolated from boreal lake water columns.</title>
        <authorList>
            <person name="Rissanen A.J."/>
            <person name="Mangayil R."/>
            <person name="Svenning M.M."/>
            <person name="Khanongnuch R."/>
        </authorList>
    </citation>
    <scope>NUCLEOTIDE SEQUENCE</scope>
    <source>
        <strain evidence="1">S2AM</strain>
    </source>
</reference>
<organism evidence="1 2">
    <name type="scientific">Methylomonas paludis</name>
    <dbReference type="NCBI Taxonomy" id="1173101"/>
    <lineage>
        <taxon>Bacteria</taxon>
        <taxon>Pseudomonadati</taxon>
        <taxon>Pseudomonadota</taxon>
        <taxon>Gammaproteobacteria</taxon>
        <taxon>Methylococcales</taxon>
        <taxon>Methylococcaceae</taxon>
        <taxon>Methylomonas</taxon>
    </lineage>
</organism>
<name>A0A975RA20_9GAMM</name>
<dbReference type="PANTHER" id="PTHR47017:SF1">
    <property type="entry name" value="ACYL-COA"/>
    <property type="match status" value="1"/>
</dbReference>
<accession>A0A975RA20</accession>
<dbReference type="AlphaFoldDB" id="A0A975RA20"/>
<dbReference type="PANTHER" id="PTHR47017">
    <property type="entry name" value="ACYL-COA"/>
    <property type="match status" value="1"/>
</dbReference>
<dbReference type="Gene3D" id="3.40.630.30">
    <property type="match status" value="1"/>
</dbReference>
<dbReference type="EMBL" id="CP073754">
    <property type="protein sequence ID" value="QWF72005.1"/>
    <property type="molecule type" value="Genomic_DNA"/>
</dbReference>
<dbReference type="KEGG" id="mpad:KEF85_05990"/>